<dbReference type="InterPro" id="IPR015424">
    <property type="entry name" value="PyrdxlP-dep_Trfase"/>
</dbReference>
<dbReference type="Pfam" id="PF00155">
    <property type="entry name" value="Aminotran_1_2"/>
    <property type="match status" value="1"/>
</dbReference>
<protein>
    <submittedName>
        <fullName evidence="7">Aminotransferase class I/II-fold pyridoxal phosphate-dependent enzyme</fullName>
    </submittedName>
</protein>
<dbReference type="PANTHER" id="PTHR43643">
    <property type="entry name" value="HISTIDINOL-PHOSPHATE AMINOTRANSFERASE 2"/>
    <property type="match status" value="1"/>
</dbReference>
<dbReference type="EMBL" id="VZRB01000036">
    <property type="protein sequence ID" value="KAB1140921.1"/>
    <property type="molecule type" value="Genomic_DNA"/>
</dbReference>
<dbReference type="InterPro" id="IPR015421">
    <property type="entry name" value="PyrdxlP-dep_Trfase_major"/>
</dbReference>
<dbReference type="AlphaFoldDB" id="A0A6H9USI3"/>
<dbReference type="InterPro" id="IPR004839">
    <property type="entry name" value="Aminotransferase_I/II_large"/>
</dbReference>
<evidence type="ECO:0000256" key="5">
    <source>
        <dbReference type="RuleBase" id="RU003693"/>
    </source>
</evidence>
<keyword evidence="2 7" id="KW-0032">Aminotransferase</keyword>
<keyword evidence="8" id="KW-1185">Reference proteome</keyword>
<evidence type="ECO:0000313" key="8">
    <source>
        <dbReference type="Proteomes" id="UP000442707"/>
    </source>
</evidence>
<comment type="cofactor">
    <cofactor evidence="1 5">
        <name>pyridoxal 5'-phosphate</name>
        <dbReference type="ChEBI" id="CHEBI:597326"/>
    </cofactor>
</comment>
<feature type="domain" description="Aminotransferase class I/classII large" evidence="6">
    <location>
        <begin position="46"/>
        <end position="119"/>
    </location>
</feature>
<evidence type="ECO:0000259" key="6">
    <source>
        <dbReference type="Pfam" id="PF00155"/>
    </source>
</evidence>
<dbReference type="PANTHER" id="PTHR43643:SF3">
    <property type="entry name" value="HISTIDINOL-PHOSPHATE AMINOTRANSFERASE"/>
    <property type="match status" value="1"/>
</dbReference>
<sequence>MIKGRFRMPLKPALTWSRWTPNGSNGGVQCGRRGRARWVGAQRVAGSATPPDDLASVPARAVVLLDEAYIKFVRHSEHPDTLNWIHEYPHLVVLRTFSKAYGLAALRVGYGITSPELAERHCNSGCWSQSCQCATR</sequence>
<dbReference type="SUPFAM" id="SSF53383">
    <property type="entry name" value="PLP-dependent transferases"/>
    <property type="match status" value="1"/>
</dbReference>
<dbReference type="GO" id="GO:0030170">
    <property type="term" value="F:pyridoxal phosphate binding"/>
    <property type="evidence" value="ECO:0007669"/>
    <property type="project" value="InterPro"/>
</dbReference>
<dbReference type="InterPro" id="IPR050106">
    <property type="entry name" value="HistidinolP_aminotransfase"/>
</dbReference>
<reference evidence="7 8" key="1">
    <citation type="submission" date="2019-09" db="EMBL/GenBank/DDBJ databases">
        <title>Screening of Novel Bioactive Compounds from Soil-Associated.</title>
        <authorList>
            <person name="Zhao S."/>
        </authorList>
    </citation>
    <scope>NUCLEOTIDE SEQUENCE [LARGE SCALE GENOMIC DNA]</scope>
    <source>
        <strain evidence="7 8">HIT-DPA4</strain>
    </source>
</reference>
<evidence type="ECO:0000256" key="1">
    <source>
        <dbReference type="ARBA" id="ARBA00001933"/>
    </source>
</evidence>
<evidence type="ECO:0000256" key="3">
    <source>
        <dbReference type="ARBA" id="ARBA00022679"/>
    </source>
</evidence>
<comment type="similarity">
    <text evidence="5">Belongs to the class-II pyridoxal-phosphate-dependent aminotransferase family.</text>
</comment>
<proteinExistence type="inferred from homology"/>
<dbReference type="Proteomes" id="UP000442707">
    <property type="component" value="Unassembled WGS sequence"/>
</dbReference>
<name>A0A6H9USI3_9ACTN</name>
<dbReference type="InterPro" id="IPR001917">
    <property type="entry name" value="Aminotrans_II_pyridoxalP_BS"/>
</dbReference>
<comment type="caution">
    <text evidence="7">The sequence shown here is derived from an EMBL/GenBank/DDBJ whole genome shotgun (WGS) entry which is preliminary data.</text>
</comment>
<evidence type="ECO:0000256" key="4">
    <source>
        <dbReference type="ARBA" id="ARBA00022898"/>
    </source>
</evidence>
<evidence type="ECO:0000256" key="2">
    <source>
        <dbReference type="ARBA" id="ARBA00022576"/>
    </source>
</evidence>
<accession>A0A6H9USI3</accession>
<dbReference type="Gene3D" id="3.40.640.10">
    <property type="entry name" value="Type I PLP-dependent aspartate aminotransferase-like (Major domain)"/>
    <property type="match status" value="1"/>
</dbReference>
<evidence type="ECO:0000313" key="7">
    <source>
        <dbReference type="EMBL" id="KAB1140921.1"/>
    </source>
</evidence>
<dbReference type="PROSITE" id="PS00599">
    <property type="entry name" value="AA_TRANSFER_CLASS_2"/>
    <property type="match status" value="1"/>
</dbReference>
<organism evidence="7 8">
    <name type="scientific">Streptomyces luteolifulvus</name>
    <dbReference type="NCBI Taxonomy" id="2615112"/>
    <lineage>
        <taxon>Bacteria</taxon>
        <taxon>Bacillati</taxon>
        <taxon>Actinomycetota</taxon>
        <taxon>Actinomycetes</taxon>
        <taxon>Kitasatosporales</taxon>
        <taxon>Streptomycetaceae</taxon>
        <taxon>Streptomyces</taxon>
    </lineage>
</organism>
<dbReference type="GO" id="GO:0008483">
    <property type="term" value="F:transaminase activity"/>
    <property type="evidence" value="ECO:0007669"/>
    <property type="project" value="UniProtKB-KW"/>
</dbReference>
<keyword evidence="4 5" id="KW-0663">Pyridoxal phosphate</keyword>
<gene>
    <name evidence="7" type="ORF">F7R91_34320</name>
</gene>
<keyword evidence="3 7" id="KW-0808">Transferase</keyword>